<dbReference type="AlphaFoldDB" id="E6V3Q9"/>
<name>E6V3Q9_VARPE</name>
<evidence type="ECO:0000313" key="2">
    <source>
        <dbReference type="Proteomes" id="UP000008917"/>
    </source>
</evidence>
<proteinExistence type="predicted"/>
<dbReference type="KEGG" id="vpe:Varpa_2735"/>
<dbReference type="HOGENOM" id="CLU_1288434_0_0_4"/>
<dbReference type="Proteomes" id="UP000008917">
    <property type="component" value="Chromosome"/>
</dbReference>
<reference evidence="1 2" key="2">
    <citation type="journal article" date="2013" name="Genome Announc.">
        <title>Genome of the Root-Associated Plant Growth-Promoting Bacterium Variovorax paradoxus Strain EPS.</title>
        <authorList>
            <person name="Han J.I."/>
            <person name="Spain J.C."/>
            <person name="Leadbetter J.R."/>
            <person name="Ovchinnikova G."/>
            <person name="Goodwin L.A."/>
            <person name="Han C.S."/>
            <person name="Woyke T."/>
            <person name="Davenport K.W."/>
            <person name="Orwin P.M."/>
        </authorList>
    </citation>
    <scope>NUCLEOTIDE SEQUENCE [LARGE SCALE GENOMIC DNA]</scope>
    <source>
        <strain evidence="1 2">EPS</strain>
    </source>
</reference>
<evidence type="ECO:0000313" key="1">
    <source>
        <dbReference type="EMBL" id="ADU36933.1"/>
    </source>
</evidence>
<dbReference type="STRING" id="595537.Varpa_2735"/>
<gene>
    <name evidence="1" type="ordered locus">Varpa_2735</name>
</gene>
<reference evidence="2" key="1">
    <citation type="submission" date="2010-12" db="EMBL/GenBank/DDBJ databases">
        <title>Complete sequence of Variovorax paradoxus EPS.</title>
        <authorList>
            <consortium name="US DOE Joint Genome Institute"/>
            <person name="Lucas S."/>
            <person name="Copeland A."/>
            <person name="Lapidus A."/>
            <person name="Cheng J.-F."/>
            <person name="Goodwin L."/>
            <person name="Pitluck S."/>
            <person name="Teshima H."/>
            <person name="Detter J.C."/>
            <person name="Han C."/>
            <person name="Tapia R."/>
            <person name="Land M."/>
            <person name="Hauser L."/>
            <person name="Kyrpides N."/>
            <person name="Ivanova N."/>
            <person name="Ovchinnikova G."/>
            <person name="Orwin P."/>
            <person name="Han J.-I.G."/>
            <person name="Woyke T."/>
        </authorList>
    </citation>
    <scope>NUCLEOTIDE SEQUENCE [LARGE SCALE GENOMIC DNA]</scope>
    <source>
        <strain evidence="2">EPS</strain>
    </source>
</reference>
<organism evidence="1 2">
    <name type="scientific">Variovorax paradoxus (strain EPS)</name>
    <dbReference type="NCBI Taxonomy" id="595537"/>
    <lineage>
        <taxon>Bacteria</taxon>
        <taxon>Pseudomonadati</taxon>
        <taxon>Pseudomonadota</taxon>
        <taxon>Betaproteobacteria</taxon>
        <taxon>Burkholderiales</taxon>
        <taxon>Comamonadaceae</taxon>
        <taxon>Variovorax</taxon>
    </lineage>
</organism>
<dbReference type="RefSeq" id="WP_013541162.1">
    <property type="nucleotide sequence ID" value="NC_014931.1"/>
</dbReference>
<accession>E6V3Q9</accession>
<sequence>MTDVALDIHVATEWTTTHDIFQGEIHALLAAGVIEQKHFEPQAGRRKGCTHFMPDGSPVPSGLPIPSLLPGVVSVYCRADGKCEVKKAVSADQRRARDAAEPTLFGDYRGCKRYRGDRERLVRDGVRSSWLDGLPLPGKKRGHREIHEGEFKIAVFANEGIFKVQVTHIDYYKDWGRDLYLQKRAEYGLPLIVRGHLTLVWSRPEVNGARHGRA</sequence>
<dbReference type="EMBL" id="CP002417">
    <property type="protein sequence ID" value="ADU36933.1"/>
    <property type="molecule type" value="Genomic_DNA"/>
</dbReference>
<protein>
    <submittedName>
        <fullName evidence="1">Uncharacterized protein</fullName>
    </submittedName>
</protein>